<gene>
    <name evidence="7" type="ORF">MNOR_LOCUS37287</name>
</gene>
<proteinExistence type="predicted"/>
<evidence type="ECO:0000256" key="4">
    <source>
        <dbReference type="ARBA" id="ARBA00023136"/>
    </source>
</evidence>
<keyword evidence="3 5" id="KW-1133">Transmembrane helix</keyword>
<accession>A0AAV2SJ96</accession>
<keyword evidence="8" id="KW-1185">Reference proteome</keyword>
<feature type="transmembrane region" description="Helical" evidence="5">
    <location>
        <begin position="332"/>
        <end position="354"/>
    </location>
</feature>
<name>A0AAV2SJ96_MEGNR</name>
<protein>
    <recommendedName>
        <fullName evidence="6">STAS domain-containing protein</fullName>
    </recommendedName>
</protein>
<comment type="subcellular location">
    <subcellularLocation>
        <location evidence="1">Membrane</location>
        <topology evidence="1">Multi-pass membrane protein</topology>
    </subcellularLocation>
</comment>
<dbReference type="PANTHER" id="PTHR11814">
    <property type="entry name" value="SULFATE TRANSPORTER"/>
    <property type="match status" value="1"/>
</dbReference>
<evidence type="ECO:0000259" key="6">
    <source>
        <dbReference type="PROSITE" id="PS50801"/>
    </source>
</evidence>
<comment type="caution">
    <text evidence="7">The sequence shown here is derived from an EMBL/GenBank/DDBJ whole genome shotgun (WGS) entry which is preliminary data.</text>
</comment>
<dbReference type="PROSITE" id="PS50801">
    <property type="entry name" value="STAS"/>
    <property type="match status" value="1"/>
</dbReference>
<evidence type="ECO:0000256" key="1">
    <source>
        <dbReference type="ARBA" id="ARBA00004141"/>
    </source>
</evidence>
<evidence type="ECO:0000256" key="2">
    <source>
        <dbReference type="ARBA" id="ARBA00022692"/>
    </source>
</evidence>
<keyword evidence="2 5" id="KW-0812">Transmembrane</keyword>
<dbReference type="InterPro" id="IPR002645">
    <property type="entry name" value="STAS_dom"/>
</dbReference>
<evidence type="ECO:0000256" key="5">
    <source>
        <dbReference type="SAM" id="Phobius"/>
    </source>
</evidence>
<dbReference type="InterPro" id="IPR036513">
    <property type="entry name" value="STAS_dom_sf"/>
</dbReference>
<sequence>MNGTLLSTNAYTFHSKTSCLCNFRQAISIVNCRDISETYCMRSLHGLKTIKNAKCGILLAVKKTVSLMCSVLTFDGIDLMFYVSSIDIWVMIIANGRAPAVDSGLPPETNNGCACACLVVRYLAHMRAHSDHSASPCVCTNDLTYFSQDNATIVLIFVGDSVNLVNINACFFINFISQPVISGFTSAAAVTIASSQLKALFGLKLKTQGTLDTWIKVATNITSLRWQDLTLGISGIIFLNVMQSLPNKSLPCKLEGSKNEGVSKKILFYTSLGRNALLVIVSSIIAYCLDGENQPFTLTGHVEAGIPPAAIPAFSITRGNGTLYFMDIMADVGIGVVMIPFVSMLYIVAIASAFSKGQTVDASQEILALGITNVVGAFFGSMPVTAAMSRTAVNAASGVRTQMGRLVTGAMVLLALMFLTPYFRYIPKACLGAIIMCAVVKTIDYEIVLKLWGSKKQELLTLVITFIACLFLGLDIGIIIGIAANLGILLFSVATPSTRHATITSTMSMDEYVVVTVKHGLQYPGTAHVRTTISKAGLRDARGILPVVVDCSNIHTLDYTAAKGFQSLAKEFSKRGQILVLVSLSRYIINSVGDLLDDVNLCQHEDGLKDILCGNYKSLSASKTVTSEHITSDKEEPLLAPVVQQENV</sequence>
<dbReference type="Pfam" id="PF01740">
    <property type="entry name" value="STAS"/>
    <property type="match status" value="1"/>
</dbReference>
<dbReference type="Pfam" id="PF00916">
    <property type="entry name" value="Sulfate_transp"/>
    <property type="match status" value="1"/>
</dbReference>
<feature type="non-terminal residue" evidence="7">
    <location>
        <position position="648"/>
    </location>
</feature>
<feature type="transmembrane region" description="Helical" evidence="5">
    <location>
        <begin position="406"/>
        <end position="423"/>
    </location>
</feature>
<evidence type="ECO:0000313" key="8">
    <source>
        <dbReference type="Proteomes" id="UP001497623"/>
    </source>
</evidence>
<evidence type="ECO:0000256" key="3">
    <source>
        <dbReference type="ARBA" id="ARBA00022989"/>
    </source>
</evidence>
<keyword evidence="4 5" id="KW-0472">Membrane</keyword>
<dbReference type="EMBL" id="CAXKWB010073864">
    <property type="protein sequence ID" value="CAL4197565.1"/>
    <property type="molecule type" value="Genomic_DNA"/>
</dbReference>
<dbReference type="InterPro" id="IPR001902">
    <property type="entry name" value="SLC26A/SulP_fam"/>
</dbReference>
<feature type="transmembrane region" description="Helical" evidence="5">
    <location>
        <begin position="459"/>
        <end position="491"/>
    </location>
</feature>
<dbReference type="SUPFAM" id="SSF52091">
    <property type="entry name" value="SpoIIaa-like"/>
    <property type="match status" value="1"/>
</dbReference>
<dbReference type="AlphaFoldDB" id="A0AAV2SJ96"/>
<dbReference type="Proteomes" id="UP001497623">
    <property type="component" value="Unassembled WGS sequence"/>
</dbReference>
<dbReference type="Gene3D" id="3.30.750.24">
    <property type="entry name" value="STAS domain"/>
    <property type="match status" value="1"/>
</dbReference>
<dbReference type="InterPro" id="IPR011547">
    <property type="entry name" value="SLC26A/SulP_dom"/>
</dbReference>
<reference evidence="7 8" key="1">
    <citation type="submission" date="2024-05" db="EMBL/GenBank/DDBJ databases">
        <authorList>
            <person name="Wallberg A."/>
        </authorList>
    </citation>
    <scope>NUCLEOTIDE SEQUENCE [LARGE SCALE GENOMIC DNA]</scope>
</reference>
<feature type="transmembrane region" description="Helical" evidence="5">
    <location>
        <begin position="366"/>
        <end position="386"/>
    </location>
</feature>
<dbReference type="GO" id="GO:0055085">
    <property type="term" value="P:transmembrane transport"/>
    <property type="evidence" value="ECO:0007669"/>
    <property type="project" value="InterPro"/>
</dbReference>
<dbReference type="GO" id="GO:0016020">
    <property type="term" value="C:membrane"/>
    <property type="evidence" value="ECO:0007669"/>
    <property type="project" value="UniProtKB-SubCell"/>
</dbReference>
<evidence type="ECO:0000313" key="7">
    <source>
        <dbReference type="EMBL" id="CAL4197565.1"/>
    </source>
</evidence>
<organism evidence="7 8">
    <name type="scientific">Meganyctiphanes norvegica</name>
    <name type="common">Northern krill</name>
    <name type="synonym">Thysanopoda norvegica</name>
    <dbReference type="NCBI Taxonomy" id="48144"/>
    <lineage>
        <taxon>Eukaryota</taxon>
        <taxon>Metazoa</taxon>
        <taxon>Ecdysozoa</taxon>
        <taxon>Arthropoda</taxon>
        <taxon>Crustacea</taxon>
        <taxon>Multicrustacea</taxon>
        <taxon>Malacostraca</taxon>
        <taxon>Eumalacostraca</taxon>
        <taxon>Eucarida</taxon>
        <taxon>Euphausiacea</taxon>
        <taxon>Euphausiidae</taxon>
        <taxon>Meganyctiphanes</taxon>
    </lineage>
</organism>
<dbReference type="CDD" id="cd07042">
    <property type="entry name" value="STAS_SulP_like_sulfate_transporter"/>
    <property type="match status" value="1"/>
</dbReference>
<feature type="domain" description="STAS" evidence="6">
    <location>
        <begin position="502"/>
        <end position="601"/>
    </location>
</feature>